<keyword evidence="6" id="KW-0812">Transmembrane</keyword>
<feature type="region of interest" description="Disordered" evidence="10">
    <location>
        <begin position="143"/>
        <end position="199"/>
    </location>
</feature>
<evidence type="ECO:0000259" key="11">
    <source>
        <dbReference type="PROSITE" id="PS52015"/>
    </source>
</evidence>
<name>A0ABS7PQ32_9SPHN</name>
<feature type="compositionally biased region" description="Pro residues" evidence="10">
    <location>
        <begin position="101"/>
        <end position="113"/>
    </location>
</feature>
<feature type="compositionally biased region" description="Basic and acidic residues" evidence="10">
    <location>
        <begin position="147"/>
        <end position="166"/>
    </location>
</feature>
<proteinExistence type="inferred from homology"/>
<feature type="region of interest" description="Disordered" evidence="10">
    <location>
        <begin position="101"/>
        <end position="121"/>
    </location>
</feature>
<dbReference type="PANTHER" id="PTHR33446:SF2">
    <property type="entry name" value="PROTEIN TONB"/>
    <property type="match status" value="1"/>
</dbReference>
<comment type="subcellular location">
    <subcellularLocation>
        <location evidence="1">Cell inner membrane</location>
        <topology evidence="1">Single-pass membrane protein</topology>
        <orientation evidence="1">Periplasmic side</orientation>
    </subcellularLocation>
</comment>
<dbReference type="Pfam" id="PF03544">
    <property type="entry name" value="TonB_C"/>
    <property type="match status" value="1"/>
</dbReference>
<feature type="domain" description="TonB C-terminal" evidence="11">
    <location>
        <begin position="197"/>
        <end position="290"/>
    </location>
</feature>
<protein>
    <submittedName>
        <fullName evidence="12">Energy transducer TonB</fullName>
    </submittedName>
</protein>
<organism evidence="12 13">
    <name type="scientific">Sphingomonas colocasiae</name>
    <dbReference type="NCBI Taxonomy" id="1848973"/>
    <lineage>
        <taxon>Bacteria</taxon>
        <taxon>Pseudomonadati</taxon>
        <taxon>Pseudomonadota</taxon>
        <taxon>Alphaproteobacteria</taxon>
        <taxon>Sphingomonadales</taxon>
        <taxon>Sphingomonadaceae</taxon>
        <taxon>Sphingomonas</taxon>
    </lineage>
</organism>
<keyword evidence="8" id="KW-1133">Transmembrane helix</keyword>
<dbReference type="EMBL" id="JAINVV010000006">
    <property type="protein sequence ID" value="MBY8823435.1"/>
    <property type="molecule type" value="Genomic_DNA"/>
</dbReference>
<dbReference type="SUPFAM" id="SSF74653">
    <property type="entry name" value="TolA/TonB C-terminal domain"/>
    <property type="match status" value="1"/>
</dbReference>
<keyword evidence="7" id="KW-0653">Protein transport</keyword>
<evidence type="ECO:0000256" key="1">
    <source>
        <dbReference type="ARBA" id="ARBA00004383"/>
    </source>
</evidence>
<feature type="region of interest" description="Disordered" evidence="10">
    <location>
        <begin position="1"/>
        <end position="36"/>
    </location>
</feature>
<dbReference type="InterPro" id="IPR006260">
    <property type="entry name" value="TonB/TolA_C"/>
</dbReference>
<evidence type="ECO:0000256" key="2">
    <source>
        <dbReference type="ARBA" id="ARBA00006555"/>
    </source>
</evidence>
<keyword evidence="13" id="KW-1185">Reference proteome</keyword>
<comment type="similarity">
    <text evidence="2">Belongs to the TonB family.</text>
</comment>
<evidence type="ECO:0000256" key="5">
    <source>
        <dbReference type="ARBA" id="ARBA00022519"/>
    </source>
</evidence>
<evidence type="ECO:0000256" key="3">
    <source>
        <dbReference type="ARBA" id="ARBA00022448"/>
    </source>
</evidence>
<evidence type="ECO:0000256" key="6">
    <source>
        <dbReference type="ARBA" id="ARBA00022692"/>
    </source>
</evidence>
<evidence type="ECO:0000256" key="9">
    <source>
        <dbReference type="ARBA" id="ARBA00023136"/>
    </source>
</evidence>
<reference evidence="12 13" key="1">
    <citation type="submission" date="2021-08" db="EMBL/GenBank/DDBJ databases">
        <authorList>
            <person name="Tuo L."/>
        </authorList>
    </citation>
    <scope>NUCLEOTIDE SEQUENCE [LARGE SCALE GENOMIC DNA]</scope>
    <source>
        <strain evidence="12 13">JCM 31229</strain>
    </source>
</reference>
<sequence>MTVQATLKKPGVSTAGATSVPPRNVEKADALGKTGTGPLAAATPVSVIAPVDDSRRLMGAGLASLGVHGAVAAALFVGFAGATPAPPMAAMVVEMAELPSAPPAPPTLSPPTPEQKKAEPEPVIDKLKLPPIPKLAFNITPDVAVPVREKPEEKKEQADKPAEETTHQAAPEAPNKDKPKAPQTGAPSNSNSRAEQTWEAKVLAALERRKRYPDAAQSAGQEDVVQVRIVMDRSGRVINSQIRRSRGFSLLDSEVAALVRRASPLPKPPQEVAGEQIALLVPVEFFMKKR</sequence>
<dbReference type="PROSITE" id="PS52015">
    <property type="entry name" value="TONB_CTD"/>
    <property type="match status" value="1"/>
</dbReference>
<dbReference type="Gene3D" id="3.30.1150.10">
    <property type="match status" value="1"/>
</dbReference>
<evidence type="ECO:0000256" key="7">
    <source>
        <dbReference type="ARBA" id="ARBA00022927"/>
    </source>
</evidence>
<accession>A0ABS7PQ32</accession>
<keyword evidence="3" id="KW-0813">Transport</keyword>
<keyword evidence="9" id="KW-0472">Membrane</keyword>
<keyword evidence="5" id="KW-0997">Cell inner membrane</keyword>
<evidence type="ECO:0000256" key="10">
    <source>
        <dbReference type="SAM" id="MobiDB-lite"/>
    </source>
</evidence>
<dbReference type="NCBIfam" id="TIGR01352">
    <property type="entry name" value="tonB_Cterm"/>
    <property type="match status" value="1"/>
</dbReference>
<feature type="compositionally biased region" description="Polar residues" evidence="10">
    <location>
        <begin position="185"/>
        <end position="195"/>
    </location>
</feature>
<evidence type="ECO:0000256" key="4">
    <source>
        <dbReference type="ARBA" id="ARBA00022475"/>
    </source>
</evidence>
<comment type="caution">
    <text evidence="12">The sequence shown here is derived from an EMBL/GenBank/DDBJ whole genome shotgun (WGS) entry which is preliminary data.</text>
</comment>
<dbReference type="Proteomes" id="UP000706039">
    <property type="component" value="Unassembled WGS sequence"/>
</dbReference>
<evidence type="ECO:0000256" key="8">
    <source>
        <dbReference type="ARBA" id="ARBA00022989"/>
    </source>
</evidence>
<gene>
    <name evidence="12" type="ORF">K7G82_14115</name>
</gene>
<dbReference type="InterPro" id="IPR037682">
    <property type="entry name" value="TonB_C"/>
</dbReference>
<dbReference type="InterPro" id="IPR051045">
    <property type="entry name" value="TonB-dependent_transducer"/>
</dbReference>
<evidence type="ECO:0000313" key="13">
    <source>
        <dbReference type="Proteomes" id="UP000706039"/>
    </source>
</evidence>
<evidence type="ECO:0000313" key="12">
    <source>
        <dbReference type="EMBL" id="MBY8823435.1"/>
    </source>
</evidence>
<keyword evidence="4" id="KW-1003">Cell membrane</keyword>
<dbReference type="PANTHER" id="PTHR33446">
    <property type="entry name" value="PROTEIN TONB-RELATED"/>
    <property type="match status" value="1"/>
</dbReference>
<dbReference type="RefSeq" id="WP_222990543.1">
    <property type="nucleotide sequence ID" value="NZ_JAINVV010000006.1"/>
</dbReference>